<dbReference type="Pfam" id="PF03453">
    <property type="entry name" value="MoeA_N"/>
    <property type="match status" value="1"/>
</dbReference>
<evidence type="ECO:0000259" key="8">
    <source>
        <dbReference type="SMART" id="SM00852"/>
    </source>
</evidence>
<protein>
    <recommendedName>
        <fullName evidence="6">Molybdopterin molybdenumtransferase</fullName>
        <ecNumber evidence="6">2.10.1.1</ecNumber>
    </recommendedName>
</protein>
<dbReference type="InterPro" id="IPR036425">
    <property type="entry name" value="MoaB/Mog-like_dom_sf"/>
</dbReference>
<dbReference type="Proteomes" id="UP000199409">
    <property type="component" value="Unassembled WGS sequence"/>
</dbReference>
<dbReference type="Gene3D" id="3.90.105.10">
    <property type="entry name" value="Molybdopterin biosynthesis moea protein, domain 2"/>
    <property type="match status" value="1"/>
</dbReference>
<comment type="similarity">
    <text evidence="3 6">Belongs to the MoeA family.</text>
</comment>
<dbReference type="SUPFAM" id="SSF63867">
    <property type="entry name" value="MoeA C-terminal domain-like"/>
    <property type="match status" value="1"/>
</dbReference>
<dbReference type="PANTHER" id="PTHR10192">
    <property type="entry name" value="MOLYBDOPTERIN BIOSYNTHESIS PROTEIN"/>
    <property type="match status" value="1"/>
</dbReference>
<keyword evidence="10" id="KW-1185">Reference proteome</keyword>
<keyword evidence="7" id="KW-0472">Membrane</keyword>
<evidence type="ECO:0000256" key="1">
    <source>
        <dbReference type="ARBA" id="ARBA00002901"/>
    </source>
</evidence>
<dbReference type="InterPro" id="IPR001453">
    <property type="entry name" value="MoaB/Mog_dom"/>
</dbReference>
<evidence type="ECO:0000256" key="5">
    <source>
        <dbReference type="ARBA" id="ARBA00047317"/>
    </source>
</evidence>
<dbReference type="AlphaFoldDB" id="A0A1H4A1C8"/>
<dbReference type="NCBIfam" id="TIGR00177">
    <property type="entry name" value="molyb_syn"/>
    <property type="match status" value="1"/>
</dbReference>
<dbReference type="Gene3D" id="2.40.340.10">
    <property type="entry name" value="MoeA, C-terminal, domain IV"/>
    <property type="match status" value="1"/>
</dbReference>
<accession>A0A1H4A1C8</accession>
<dbReference type="EMBL" id="FNQN01000004">
    <property type="protein sequence ID" value="SEA29717.1"/>
    <property type="molecule type" value="Genomic_DNA"/>
</dbReference>
<evidence type="ECO:0000256" key="2">
    <source>
        <dbReference type="ARBA" id="ARBA00005046"/>
    </source>
</evidence>
<dbReference type="InterPro" id="IPR038987">
    <property type="entry name" value="MoeA-like"/>
</dbReference>
<dbReference type="Pfam" id="PF00994">
    <property type="entry name" value="MoCF_biosynth"/>
    <property type="match status" value="1"/>
</dbReference>
<keyword evidence="6" id="KW-0460">Magnesium</keyword>
<evidence type="ECO:0000256" key="3">
    <source>
        <dbReference type="ARBA" id="ARBA00010763"/>
    </source>
</evidence>
<dbReference type="SMART" id="SM00852">
    <property type="entry name" value="MoCF_biosynth"/>
    <property type="match status" value="1"/>
</dbReference>
<dbReference type="STRING" id="37625.SAMN05660420_01759"/>
<dbReference type="GO" id="GO:0006777">
    <property type="term" value="P:Mo-molybdopterin cofactor biosynthetic process"/>
    <property type="evidence" value="ECO:0007669"/>
    <property type="project" value="UniProtKB-UniRule"/>
</dbReference>
<keyword evidence="7" id="KW-0812">Transmembrane</keyword>
<dbReference type="EC" id="2.10.1.1" evidence="6"/>
<evidence type="ECO:0000256" key="7">
    <source>
        <dbReference type="SAM" id="Phobius"/>
    </source>
</evidence>
<feature type="transmembrane region" description="Helical" evidence="7">
    <location>
        <begin position="289"/>
        <end position="309"/>
    </location>
</feature>
<sequence>MNELGALSLPDAQKVLIEAAQPVATEVIATDAALGRVLADDVMTSHAFPDTRRSAVDGYAVNQIDLNQYRIVATLGAGELPQHTLGRGEAAAVMTGATVPEGSVAVVRVEDTVVDGEILIVQTEIRDKENINRIGEEMAAGATVLQAGTRLSPVKHSVLCCTGIAEVRVYRRPRVGILITGDEVLQLGSAHQPGSVYDSNRHFLVGCLAQMGISCTVLGPVKDNADTIRRSVEQLSTECDLVISSGGVSMGKYDFIRPLLHSSGFRVLVNHTKIKPGRPLIVARKAATLFFGMPGYPAACLVNFFYFLLPTVKKLMGLKEVLPPTRRIRLADDLKGRKGRWDVLRVRLQTEQEKERAYRLKSQLTSHFMNMGECDGLVLLNGDCERATAGDEVTLLDFARQF</sequence>
<evidence type="ECO:0000313" key="9">
    <source>
        <dbReference type="EMBL" id="SEA29717.1"/>
    </source>
</evidence>
<organism evidence="9 10">
    <name type="scientific">Desulfuromusa kysingii</name>
    <dbReference type="NCBI Taxonomy" id="37625"/>
    <lineage>
        <taxon>Bacteria</taxon>
        <taxon>Pseudomonadati</taxon>
        <taxon>Thermodesulfobacteriota</taxon>
        <taxon>Desulfuromonadia</taxon>
        <taxon>Desulfuromonadales</taxon>
        <taxon>Geopsychrobacteraceae</taxon>
        <taxon>Desulfuromusa</taxon>
    </lineage>
</organism>
<dbReference type="GO" id="GO:0061599">
    <property type="term" value="F:molybdopterin molybdotransferase activity"/>
    <property type="evidence" value="ECO:0007669"/>
    <property type="project" value="UniProtKB-UniRule"/>
</dbReference>
<proteinExistence type="inferred from homology"/>
<dbReference type="InterPro" id="IPR036135">
    <property type="entry name" value="MoeA_linker/N_sf"/>
</dbReference>
<keyword evidence="6 9" id="KW-0808">Transferase</keyword>
<keyword evidence="6" id="KW-0479">Metal-binding</keyword>
<keyword evidence="7" id="KW-1133">Transmembrane helix</keyword>
<dbReference type="CDD" id="cd00887">
    <property type="entry name" value="MoeA"/>
    <property type="match status" value="1"/>
</dbReference>
<dbReference type="GO" id="GO:0046872">
    <property type="term" value="F:metal ion binding"/>
    <property type="evidence" value="ECO:0007669"/>
    <property type="project" value="UniProtKB-UniRule"/>
</dbReference>
<dbReference type="SUPFAM" id="SSF63882">
    <property type="entry name" value="MoeA N-terminal region -like"/>
    <property type="match status" value="1"/>
</dbReference>
<keyword evidence="4 6" id="KW-0501">Molybdenum cofactor biosynthesis</keyword>
<gene>
    <name evidence="9" type="ORF">SAMN05660420_01759</name>
</gene>
<dbReference type="Gene3D" id="2.170.190.11">
    <property type="entry name" value="Molybdopterin biosynthesis moea protein, domain 3"/>
    <property type="match status" value="1"/>
</dbReference>
<comment type="pathway">
    <text evidence="2 6">Cofactor biosynthesis; molybdopterin biosynthesis.</text>
</comment>
<dbReference type="GO" id="GO:0005829">
    <property type="term" value="C:cytosol"/>
    <property type="evidence" value="ECO:0007669"/>
    <property type="project" value="TreeGrafter"/>
</dbReference>
<dbReference type="InterPro" id="IPR005110">
    <property type="entry name" value="MoeA_linker/N"/>
</dbReference>
<feature type="domain" description="MoaB/Mog" evidence="8">
    <location>
        <begin position="176"/>
        <end position="314"/>
    </location>
</feature>
<comment type="catalytic activity">
    <reaction evidence="5">
        <text>adenylyl-molybdopterin + molybdate = Mo-molybdopterin + AMP + H(+)</text>
        <dbReference type="Rhea" id="RHEA:35047"/>
        <dbReference type="ChEBI" id="CHEBI:15378"/>
        <dbReference type="ChEBI" id="CHEBI:36264"/>
        <dbReference type="ChEBI" id="CHEBI:62727"/>
        <dbReference type="ChEBI" id="CHEBI:71302"/>
        <dbReference type="ChEBI" id="CHEBI:456215"/>
        <dbReference type="EC" id="2.10.1.1"/>
    </reaction>
</comment>
<evidence type="ECO:0000313" key="10">
    <source>
        <dbReference type="Proteomes" id="UP000199409"/>
    </source>
</evidence>
<dbReference type="Gene3D" id="3.40.980.10">
    <property type="entry name" value="MoaB/Mog-like domain"/>
    <property type="match status" value="1"/>
</dbReference>
<reference evidence="9 10" key="1">
    <citation type="submission" date="2016-10" db="EMBL/GenBank/DDBJ databases">
        <authorList>
            <person name="de Groot N.N."/>
        </authorList>
    </citation>
    <scope>NUCLEOTIDE SEQUENCE [LARGE SCALE GENOMIC DNA]</scope>
    <source>
        <strain evidence="9 10">DSM 7343</strain>
    </source>
</reference>
<dbReference type="InterPro" id="IPR005111">
    <property type="entry name" value="MoeA_C_domain_IV"/>
</dbReference>
<dbReference type="PANTHER" id="PTHR10192:SF5">
    <property type="entry name" value="GEPHYRIN"/>
    <property type="match status" value="1"/>
</dbReference>
<comment type="cofactor">
    <cofactor evidence="6">
        <name>Mg(2+)</name>
        <dbReference type="ChEBI" id="CHEBI:18420"/>
    </cofactor>
</comment>
<keyword evidence="6" id="KW-0500">Molybdenum</keyword>
<evidence type="ECO:0000256" key="6">
    <source>
        <dbReference type="RuleBase" id="RU365090"/>
    </source>
</evidence>
<dbReference type="Pfam" id="PF03454">
    <property type="entry name" value="MoeA_C"/>
    <property type="match status" value="1"/>
</dbReference>
<dbReference type="UniPathway" id="UPA00344"/>
<comment type="function">
    <text evidence="1 6">Catalyzes the insertion of molybdate into adenylated molybdopterin with the concomitant release of AMP.</text>
</comment>
<dbReference type="InterPro" id="IPR036688">
    <property type="entry name" value="MoeA_C_domain_IV_sf"/>
</dbReference>
<dbReference type="SUPFAM" id="SSF53218">
    <property type="entry name" value="Molybdenum cofactor biosynthesis proteins"/>
    <property type="match status" value="1"/>
</dbReference>
<evidence type="ECO:0000256" key="4">
    <source>
        <dbReference type="ARBA" id="ARBA00023150"/>
    </source>
</evidence>
<name>A0A1H4A1C8_9BACT</name>